<dbReference type="InterPro" id="IPR051506">
    <property type="entry name" value="ATOS_Transcription_Regulators"/>
</dbReference>
<evidence type="ECO:0000313" key="2">
    <source>
        <dbReference type="EMBL" id="KHJ36158.1"/>
    </source>
</evidence>
<reference evidence="2 3" key="1">
    <citation type="journal article" date="2014" name="BMC Genomics">
        <title>Adaptive genomic structural variation in the grape powdery mildew pathogen, Erysiphe necator.</title>
        <authorList>
            <person name="Jones L."/>
            <person name="Riaz S."/>
            <person name="Morales-Cruz A."/>
            <person name="Amrine K.C."/>
            <person name="McGuire B."/>
            <person name="Gubler W.D."/>
            <person name="Walker M.A."/>
            <person name="Cantu D."/>
        </authorList>
    </citation>
    <scope>NUCLEOTIDE SEQUENCE [LARGE SCALE GENOMIC DNA]</scope>
    <source>
        <strain evidence="3">c</strain>
    </source>
</reference>
<dbReference type="HOGENOM" id="CLU_487616_0_0_1"/>
<dbReference type="AlphaFoldDB" id="A0A0B1PD23"/>
<dbReference type="Pfam" id="PF13915">
    <property type="entry name" value="DUF4210"/>
    <property type="match status" value="1"/>
</dbReference>
<dbReference type="Pfam" id="PF13889">
    <property type="entry name" value="Chromosome_seg"/>
    <property type="match status" value="1"/>
</dbReference>
<organism evidence="2 3">
    <name type="scientific">Uncinula necator</name>
    <name type="common">Grape powdery mildew</name>
    <dbReference type="NCBI Taxonomy" id="52586"/>
    <lineage>
        <taxon>Eukaryota</taxon>
        <taxon>Fungi</taxon>
        <taxon>Dikarya</taxon>
        <taxon>Ascomycota</taxon>
        <taxon>Pezizomycotina</taxon>
        <taxon>Leotiomycetes</taxon>
        <taxon>Erysiphales</taxon>
        <taxon>Erysiphaceae</taxon>
        <taxon>Erysiphe</taxon>
    </lineage>
</organism>
<dbReference type="PANTHER" id="PTHR13199">
    <property type="entry name" value="GH03947P"/>
    <property type="match status" value="1"/>
</dbReference>
<dbReference type="EMBL" id="JNVN01000124">
    <property type="protein sequence ID" value="KHJ36158.1"/>
    <property type="molecule type" value="Genomic_DNA"/>
</dbReference>
<gene>
    <name evidence="2" type="ORF">EV44_g5599</name>
</gene>
<name>A0A0B1PD23_UNCNE</name>
<keyword evidence="3" id="KW-1185">Reference proteome</keyword>
<evidence type="ECO:0000259" key="1">
    <source>
        <dbReference type="SMART" id="SM01177"/>
    </source>
</evidence>
<evidence type="ECO:0000313" key="3">
    <source>
        <dbReference type="Proteomes" id="UP000030854"/>
    </source>
</evidence>
<dbReference type="Proteomes" id="UP000030854">
    <property type="component" value="Unassembled WGS sequence"/>
</dbReference>
<dbReference type="InterPro" id="IPR025261">
    <property type="entry name" value="Atos-like_cons_dom"/>
</dbReference>
<dbReference type="SMART" id="SM01177">
    <property type="entry name" value="DUF4210"/>
    <property type="match status" value="1"/>
</dbReference>
<comment type="caution">
    <text evidence="2">The sequence shown here is derived from an EMBL/GenBank/DDBJ whole genome shotgun (WGS) entry which is preliminary data.</text>
</comment>
<dbReference type="InterPro" id="IPR033473">
    <property type="entry name" value="Atos-like_C"/>
</dbReference>
<proteinExistence type="predicted"/>
<protein>
    <recommendedName>
        <fullName evidence="1">Atos-like conserved domain-containing protein</fullName>
    </recommendedName>
</protein>
<feature type="domain" description="Atos-like conserved" evidence="1">
    <location>
        <begin position="279"/>
        <end position="354"/>
    </location>
</feature>
<dbReference type="PANTHER" id="PTHR13199:SF11">
    <property type="entry name" value="PROTEIN ATOSSA"/>
    <property type="match status" value="1"/>
</dbReference>
<sequence length="559" mass="63631">MCQNQHTAHLRSSDSSQRENKWLSYTAISHNEFQGILQNPHKIRCVKNFLGAHTCVHQMILMEDLDKHVKQCIGIGQLENPKSYQKNISMESFILDENQFWNSKDPKTLHKRNLNVESIGVTTASFLTRNLTFSISKLPCFPSQHLKILEQSQIQAFRLLSSDQYTLKLNDSITSFSIFPRTSEIKTWPSSVTLNCDLGPTSDSSRPVIENNDNIKSNFQLLRSLNASKLHQKSADKVPIQISELLTCSNHCMHPRLSRMPHSKLSPEFSQNPKLHASMVGSYEECLIHGRMSTTPSRQFDFFAELGVLGMKKSSKHLKFPPHINIPFPAVFYSYESLDINSKLGLDAGQSPYVGLIDLEKRNLNQSITRTPPLSRAGARYNSKREYRKNQIRAASFSTNQAPGYKICGVKKGELRSKSSSLPPTGGYRIPKIGQLQLIIRNPNKTPVKVFIVPYNLSEMKPGTKTFIRQRIFLTKIAVDESLKPNTSSSKAKNSNPQILRSLVHFQICSPCLNQFYLYKDIKLVFENRITDCSEKLSIEVLLPEPRYSIYNSERKLNH</sequence>
<accession>A0A0B1PD23</accession>